<protein>
    <submittedName>
        <fullName evidence="1">CotH kinase family protein</fullName>
    </submittedName>
</protein>
<dbReference type="PANTHER" id="PTHR40050">
    <property type="entry name" value="INNER SPORE COAT PROTEIN H"/>
    <property type="match status" value="1"/>
</dbReference>
<accession>A0ABT8RID9</accession>
<comment type="caution">
    <text evidence="1">The sequence shown here is derived from an EMBL/GenBank/DDBJ whole genome shotgun (WGS) entry which is preliminary data.</text>
</comment>
<keyword evidence="2" id="KW-1185">Reference proteome</keyword>
<dbReference type="PANTHER" id="PTHR40050:SF1">
    <property type="entry name" value="INNER SPORE COAT PROTEIN H"/>
    <property type="match status" value="1"/>
</dbReference>
<dbReference type="InterPro" id="IPR014867">
    <property type="entry name" value="Spore_coat_CotH_CotH2/3/7"/>
</dbReference>
<gene>
    <name evidence="1" type="ORF">Q0590_30095</name>
</gene>
<organism evidence="1 2">
    <name type="scientific">Rhodocytophaga aerolata</name>
    <dbReference type="NCBI Taxonomy" id="455078"/>
    <lineage>
        <taxon>Bacteria</taxon>
        <taxon>Pseudomonadati</taxon>
        <taxon>Bacteroidota</taxon>
        <taxon>Cytophagia</taxon>
        <taxon>Cytophagales</taxon>
        <taxon>Rhodocytophagaceae</taxon>
        <taxon>Rhodocytophaga</taxon>
    </lineage>
</organism>
<dbReference type="Pfam" id="PF08757">
    <property type="entry name" value="CotH"/>
    <property type="match status" value="1"/>
</dbReference>
<dbReference type="GO" id="GO:0016301">
    <property type="term" value="F:kinase activity"/>
    <property type="evidence" value="ECO:0007669"/>
    <property type="project" value="UniProtKB-KW"/>
</dbReference>
<evidence type="ECO:0000313" key="1">
    <source>
        <dbReference type="EMBL" id="MDO1450565.1"/>
    </source>
</evidence>
<reference evidence="1" key="1">
    <citation type="submission" date="2023-07" db="EMBL/GenBank/DDBJ databases">
        <title>The genome sequence of Rhodocytophaga aerolata KACC 12507.</title>
        <authorList>
            <person name="Zhang X."/>
        </authorList>
    </citation>
    <scope>NUCLEOTIDE SEQUENCE</scope>
    <source>
        <strain evidence="1">KACC 12507</strain>
    </source>
</reference>
<proteinExistence type="predicted"/>
<name>A0ABT8RID9_9BACT</name>
<dbReference type="Proteomes" id="UP001168528">
    <property type="component" value="Unassembled WGS sequence"/>
</dbReference>
<dbReference type="PROSITE" id="PS51257">
    <property type="entry name" value="PROKAR_LIPOPROTEIN"/>
    <property type="match status" value="1"/>
</dbReference>
<keyword evidence="1" id="KW-0808">Transferase</keyword>
<dbReference type="RefSeq" id="WP_302041366.1">
    <property type="nucleotide sequence ID" value="NZ_JAUKPO010000032.1"/>
</dbReference>
<dbReference type="EMBL" id="JAUKPO010000032">
    <property type="protein sequence ID" value="MDO1450565.1"/>
    <property type="molecule type" value="Genomic_DNA"/>
</dbReference>
<keyword evidence="1" id="KW-0418">Kinase</keyword>
<evidence type="ECO:0000313" key="2">
    <source>
        <dbReference type="Proteomes" id="UP001168528"/>
    </source>
</evidence>
<sequence length="502" mass="56205">MKALRSLLLTCICMYAAISCKDPDWDERNISTPDWTEATHSQETAPNYEVVFAQNEVNTLEIRMTSGDWENIRKDMQEKFGADFGAGGGMGGIPPAGFPAFDSTQTFNPPTGGGFPGGNGGGINFGTEDPDYVAVAVSFKGKEWYKVGFRLKGNSSLSSVWREGNYKLPFRLDFDEFEEEYPTIKNQRFYGFNELSFSPGYTDNTLIREKVVADIFRQAGIPAAQTSFYKVYIYFGEGLKYCGVYTLVEVIDDTMVKSQFGEESGNIYKPESTFQSFNQEQFEKKNNKEANDYSDVQAAITALNSTNRTTNPTQWRTDLEASFNVNHFLKWLAVNTSIVNWDAYGAMAHNYYLYNDPGKGLTWIPWDHNMSMTSGRGGIPAAGGGGFPGVGMGGMNQTLSLSLSEVSQQWPLIRYLMDDPVYNAQYKSYVKEFTDNVFNTSNMNELFERNHTLISPYVIGPEETEQKSHSLLSSTASFTSDLATLKQHVTTRIQAVKNYLAE</sequence>